<proteinExistence type="predicted"/>
<comment type="caution">
    <text evidence="2">The sequence shown here is derived from an EMBL/GenBank/DDBJ whole genome shotgun (WGS) entry which is preliminary data.</text>
</comment>
<evidence type="ECO:0000256" key="1">
    <source>
        <dbReference type="SAM" id="MobiDB-lite"/>
    </source>
</evidence>
<sequence>MRFKYGNSLKTSSLLYPELCDIIFEKCSASGFIRRSVSERRPFSKNSGVKLVEVEDDVNSLNKEGGSLAASEHVNLDAGYDSGFEDGTSKEPNVARGRKKKKK</sequence>
<evidence type="ECO:0000313" key="2">
    <source>
        <dbReference type="EMBL" id="GEU66053.1"/>
    </source>
</evidence>
<feature type="region of interest" description="Disordered" evidence="1">
    <location>
        <begin position="80"/>
        <end position="103"/>
    </location>
</feature>
<dbReference type="EMBL" id="BKCJ010005315">
    <property type="protein sequence ID" value="GEU66053.1"/>
    <property type="molecule type" value="Genomic_DNA"/>
</dbReference>
<dbReference type="AlphaFoldDB" id="A0A6L2LW69"/>
<protein>
    <submittedName>
        <fullName evidence="2">Uncharacterized protein</fullName>
    </submittedName>
</protein>
<gene>
    <name evidence="2" type="ORF">Tci_038031</name>
</gene>
<organism evidence="2">
    <name type="scientific">Tanacetum cinerariifolium</name>
    <name type="common">Dalmatian daisy</name>
    <name type="synonym">Chrysanthemum cinerariifolium</name>
    <dbReference type="NCBI Taxonomy" id="118510"/>
    <lineage>
        <taxon>Eukaryota</taxon>
        <taxon>Viridiplantae</taxon>
        <taxon>Streptophyta</taxon>
        <taxon>Embryophyta</taxon>
        <taxon>Tracheophyta</taxon>
        <taxon>Spermatophyta</taxon>
        <taxon>Magnoliopsida</taxon>
        <taxon>eudicotyledons</taxon>
        <taxon>Gunneridae</taxon>
        <taxon>Pentapetalae</taxon>
        <taxon>asterids</taxon>
        <taxon>campanulids</taxon>
        <taxon>Asterales</taxon>
        <taxon>Asteraceae</taxon>
        <taxon>Asteroideae</taxon>
        <taxon>Anthemideae</taxon>
        <taxon>Anthemidinae</taxon>
        <taxon>Tanacetum</taxon>
    </lineage>
</organism>
<reference evidence="2" key="1">
    <citation type="journal article" date="2019" name="Sci. Rep.">
        <title>Draft genome of Tanacetum cinerariifolium, the natural source of mosquito coil.</title>
        <authorList>
            <person name="Yamashiro T."/>
            <person name="Shiraishi A."/>
            <person name="Satake H."/>
            <person name="Nakayama K."/>
        </authorList>
    </citation>
    <scope>NUCLEOTIDE SEQUENCE</scope>
</reference>
<name>A0A6L2LW69_TANCI</name>
<accession>A0A6L2LW69</accession>